<dbReference type="AlphaFoldDB" id="U1N908"/>
<reference evidence="1 2" key="1">
    <citation type="journal article" date="2013" name="PLoS ONE">
        <title>Assembly-driven community genomics of a hypersaline microbial ecosystem.</title>
        <authorList>
            <person name="Podell S."/>
            <person name="Ugalde J.A."/>
            <person name="Narasingarao P."/>
            <person name="Banfield J.F."/>
            <person name="Heidelberg K.B."/>
            <person name="Allen E.E."/>
        </authorList>
    </citation>
    <scope>NUCLEOTIDE SEQUENCE [LARGE SCALE GENOMIC DNA]</scope>
    <source>
        <strain evidence="2">J07HQW1</strain>
    </source>
</reference>
<dbReference type="Proteomes" id="UP000030649">
    <property type="component" value="Unassembled WGS sequence"/>
</dbReference>
<evidence type="ECO:0000313" key="2">
    <source>
        <dbReference type="Proteomes" id="UP000030649"/>
    </source>
</evidence>
<evidence type="ECO:0000313" key="1">
    <source>
        <dbReference type="EMBL" id="ERG93235.1"/>
    </source>
</evidence>
<name>U1N908_9EURY</name>
<accession>U1N908</accession>
<dbReference type="EMBL" id="KE356560">
    <property type="protein sequence ID" value="ERG93235.1"/>
    <property type="molecule type" value="Genomic_DNA"/>
</dbReference>
<organism evidence="1 2">
    <name type="scientific">Haloquadratum walsbyi J07HQW1</name>
    <dbReference type="NCBI Taxonomy" id="1238424"/>
    <lineage>
        <taxon>Archaea</taxon>
        <taxon>Methanobacteriati</taxon>
        <taxon>Methanobacteriota</taxon>
        <taxon>Stenosarchaea group</taxon>
        <taxon>Halobacteria</taxon>
        <taxon>Halobacteriales</taxon>
        <taxon>Haloferacaceae</taxon>
        <taxon>Haloquadratum</taxon>
    </lineage>
</organism>
<sequence>MTFLHGTTQTTDSSGDECATAADVSPNNFVVVTTTHGHQRVFHAHRQISNVSAVGL</sequence>
<dbReference type="HOGENOM" id="CLU_3003100_0_0_2"/>
<dbReference type="STRING" id="1238424.J07HQW1_03294"/>
<protein>
    <submittedName>
        <fullName evidence="1">Uncharacterized protein</fullName>
    </submittedName>
</protein>
<proteinExistence type="predicted"/>
<gene>
    <name evidence="1" type="ORF">J07HQW1_03294</name>
</gene>